<dbReference type="PROSITE" id="PS50144">
    <property type="entry name" value="MATH"/>
    <property type="match status" value="1"/>
</dbReference>
<evidence type="ECO:0000259" key="4">
    <source>
        <dbReference type="PROSITE" id="PS50144"/>
    </source>
</evidence>
<dbReference type="SUPFAM" id="SSF49599">
    <property type="entry name" value="TRAF domain-like"/>
    <property type="match status" value="1"/>
</dbReference>
<evidence type="ECO:0000259" key="3">
    <source>
        <dbReference type="PROSITE" id="PS50097"/>
    </source>
</evidence>
<dbReference type="SUPFAM" id="SSF54695">
    <property type="entry name" value="POZ domain"/>
    <property type="match status" value="1"/>
</dbReference>
<dbReference type="Gene3D" id="1.25.40.420">
    <property type="match status" value="1"/>
</dbReference>
<dbReference type="PANTHER" id="PTHR26379">
    <property type="entry name" value="BTB/POZ AND MATH DOMAIN-CONTAINING PROTEIN 1"/>
    <property type="match status" value="1"/>
</dbReference>
<dbReference type="AlphaFoldDB" id="A0ABC9BUV7"/>
<dbReference type="InterPro" id="IPR002083">
    <property type="entry name" value="MATH/TRAF_dom"/>
</dbReference>
<dbReference type="CDD" id="cd00121">
    <property type="entry name" value="MATH"/>
    <property type="match status" value="1"/>
</dbReference>
<feature type="domain" description="BTB" evidence="3">
    <location>
        <begin position="176"/>
        <end position="243"/>
    </location>
</feature>
<feature type="domain" description="MATH" evidence="4">
    <location>
        <begin position="10"/>
        <end position="138"/>
    </location>
</feature>
<sequence length="348" mass="39369">MSICTAPRVCGQHTFTIKDYTFNKGLGVGQFIRSKIFSVGGFEWSIRYYPDGINSKSQQYISLSLELMSKNSQVRAIYAFRLKTMVLVSPWSSVEEPKVFIPESTKRCVSSIEKFVERGYLEASQFLESDHLVIECSIIILKDPLVSASDTTSGIVLPPSDLSKDFKKLLESKTGADVTFSVKGEDFPAHRIVLAARSPVFMAELCGPWREKEALCITVEDMEPTAFKALLQYIYTDNFLPLEGCDDNEKREIVHHLLRAADRYSIERLKLECESFLCMNLDVETVTATLALADQHGCNNLKDACLKYIASPDKMEKVMASEEYDSLKRKFPNLLVEILEVVCKFRKT</sequence>
<dbReference type="SMART" id="SM00225">
    <property type="entry name" value="BTB"/>
    <property type="match status" value="1"/>
</dbReference>
<reference evidence="5" key="1">
    <citation type="submission" date="2024-10" db="EMBL/GenBank/DDBJ databases">
        <authorList>
            <person name="Ryan C."/>
        </authorList>
    </citation>
    <scope>NUCLEOTIDE SEQUENCE [LARGE SCALE GENOMIC DNA]</scope>
</reference>
<keyword evidence="6" id="KW-1185">Reference proteome</keyword>
<dbReference type="PROSITE" id="PS50097">
    <property type="entry name" value="BTB"/>
    <property type="match status" value="1"/>
</dbReference>
<evidence type="ECO:0000256" key="1">
    <source>
        <dbReference type="ARBA" id="ARBA00004906"/>
    </source>
</evidence>
<dbReference type="PANTHER" id="PTHR26379:SF441">
    <property type="entry name" value="BTB DOMAIN-CONTAINING PROTEIN"/>
    <property type="match status" value="1"/>
</dbReference>
<organism evidence="5 6">
    <name type="scientific">Urochloa decumbens</name>
    <dbReference type="NCBI Taxonomy" id="240449"/>
    <lineage>
        <taxon>Eukaryota</taxon>
        <taxon>Viridiplantae</taxon>
        <taxon>Streptophyta</taxon>
        <taxon>Embryophyta</taxon>
        <taxon>Tracheophyta</taxon>
        <taxon>Spermatophyta</taxon>
        <taxon>Magnoliopsida</taxon>
        <taxon>Liliopsida</taxon>
        <taxon>Poales</taxon>
        <taxon>Poaceae</taxon>
        <taxon>PACMAD clade</taxon>
        <taxon>Panicoideae</taxon>
        <taxon>Panicodae</taxon>
        <taxon>Paniceae</taxon>
        <taxon>Melinidinae</taxon>
        <taxon>Urochloa</taxon>
    </lineage>
</organism>
<dbReference type="InterPro" id="IPR008974">
    <property type="entry name" value="TRAF-like"/>
</dbReference>
<evidence type="ECO:0000256" key="2">
    <source>
        <dbReference type="ARBA" id="ARBA00010846"/>
    </source>
</evidence>
<dbReference type="Gene3D" id="3.30.710.10">
    <property type="entry name" value="Potassium Channel Kv1.1, Chain A"/>
    <property type="match status" value="1"/>
</dbReference>
<name>A0ABC9BUV7_9POAL</name>
<dbReference type="InterPro" id="IPR011333">
    <property type="entry name" value="SKP1/BTB/POZ_sf"/>
</dbReference>
<dbReference type="Pfam" id="PF24570">
    <property type="entry name" value="BACK_BPM_SPOP"/>
    <property type="match status" value="1"/>
</dbReference>
<comment type="similarity">
    <text evidence="2">Belongs to the Tdpoz family.</text>
</comment>
<protein>
    <submittedName>
        <fullName evidence="5">Uncharacterized protein</fullName>
    </submittedName>
</protein>
<dbReference type="Pfam" id="PF22486">
    <property type="entry name" value="MATH_2"/>
    <property type="match status" value="1"/>
</dbReference>
<dbReference type="InterPro" id="IPR045005">
    <property type="entry name" value="BPM1-6"/>
</dbReference>
<comment type="pathway">
    <text evidence="1">Protein modification; protein ubiquitination.</text>
</comment>
<dbReference type="InterPro" id="IPR056423">
    <property type="entry name" value="BACK_BPM_SPOP"/>
</dbReference>
<dbReference type="InterPro" id="IPR000210">
    <property type="entry name" value="BTB/POZ_dom"/>
</dbReference>
<proteinExistence type="inferred from homology"/>
<dbReference type="Pfam" id="PF00651">
    <property type="entry name" value="BTB"/>
    <property type="match status" value="1"/>
</dbReference>
<dbReference type="Proteomes" id="UP001497457">
    <property type="component" value="Chromosome 27b"/>
</dbReference>
<dbReference type="Gene3D" id="2.60.210.10">
    <property type="entry name" value="Apoptosis, Tumor Necrosis Factor Receptor Associated Protein 2, Chain A"/>
    <property type="match status" value="1"/>
</dbReference>
<evidence type="ECO:0000313" key="5">
    <source>
        <dbReference type="EMBL" id="CAL5007465.1"/>
    </source>
</evidence>
<gene>
    <name evidence="5" type="ORF">URODEC1_LOCUS68515</name>
</gene>
<accession>A0ABC9BUV7</accession>
<evidence type="ECO:0000313" key="6">
    <source>
        <dbReference type="Proteomes" id="UP001497457"/>
    </source>
</evidence>
<dbReference type="EMBL" id="OZ075137">
    <property type="protein sequence ID" value="CAL5007465.1"/>
    <property type="molecule type" value="Genomic_DNA"/>
</dbReference>